<feature type="non-terminal residue" evidence="1">
    <location>
        <position position="189"/>
    </location>
</feature>
<dbReference type="OrthoDB" id="6484979at2759"/>
<dbReference type="STRING" id="407821.A0A087ULX1"/>
<dbReference type="PANTHER" id="PTHR23254:SF16">
    <property type="entry name" value="CBP80_20-DEPENDENT TRANSLATION INITIATION FACTOR"/>
    <property type="match status" value="1"/>
</dbReference>
<dbReference type="InterPro" id="IPR051367">
    <property type="entry name" value="mRNA_TranslReg/HistoneTransl"/>
</dbReference>
<name>A0A087ULX1_STEMI</name>
<dbReference type="AlphaFoldDB" id="A0A087ULX1"/>
<evidence type="ECO:0000313" key="1">
    <source>
        <dbReference type="EMBL" id="KFM78360.1"/>
    </source>
</evidence>
<dbReference type="Gene3D" id="1.25.40.180">
    <property type="match status" value="1"/>
</dbReference>
<reference evidence="1 2" key="1">
    <citation type="submission" date="2013-11" db="EMBL/GenBank/DDBJ databases">
        <title>Genome sequencing of Stegodyphus mimosarum.</title>
        <authorList>
            <person name="Bechsgaard J."/>
        </authorList>
    </citation>
    <scope>NUCLEOTIDE SEQUENCE [LARGE SCALE GENOMIC DNA]</scope>
</reference>
<dbReference type="PANTHER" id="PTHR23254">
    <property type="entry name" value="EIF4G DOMAIN PROTEIN"/>
    <property type="match status" value="1"/>
</dbReference>
<dbReference type="GO" id="GO:0003743">
    <property type="term" value="F:translation initiation factor activity"/>
    <property type="evidence" value="ECO:0007669"/>
    <property type="project" value="UniProtKB-KW"/>
</dbReference>
<dbReference type="SUPFAM" id="SSF48371">
    <property type="entry name" value="ARM repeat"/>
    <property type="match status" value="1"/>
</dbReference>
<organism evidence="1 2">
    <name type="scientific">Stegodyphus mimosarum</name>
    <name type="common">African social velvet spider</name>
    <dbReference type="NCBI Taxonomy" id="407821"/>
    <lineage>
        <taxon>Eukaryota</taxon>
        <taxon>Metazoa</taxon>
        <taxon>Ecdysozoa</taxon>
        <taxon>Arthropoda</taxon>
        <taxon>Chelicerata</taxon>
        <taxon>Arachnida</taxon>
        <taxon>Araneae</taxon>
        <taxon>Araneomorphae</taxon>
        <taxon>Entelegynae</taxon>
        <taxon>Eresoidea</taxon>
        <taxon>Eresidae</taxon>
        <taxon>Stegodyphus</taxon>
    </lineage>
</organism>
<protein>
    <submittedName>
        <fullName evidence="1">CBP80/20-dependent translation initiation factor</fullName>
    </submittedName>
</protein>
<accession>A0A087ULX1</accession>
<proteinExistence type="predicted"/>
<keyword evidence="1" id="KW-0396">Initiation factor</keyword>
<keyword evidence="1" id="KW-0648">Protein biosynthesis</keyword>
<dbReference type="OMA" id="EMKCGCN"/>
<keyword evidence="2" id="KW-1185">Reference proteome</keyword>
<gene>
    <name evidence="1" type="ORF">X975_11536</name>
</gene>
<dbReference type="Proteomes" id="UP000054359">
    <property type="component" value="Unassembled WGS sequence"/>
</dbReference>
<dbReference type="EMBL" id="KK120478">
    <property type="protein sequence ID" value="KFM78360.1"/>
    <property type="molecule type" value="Genomic_DNA"/>
</dbReference>
<dbReference type="GO" id="GO:0008494">
    <property type="term" value="F:translation activator activity"/>
    <property type="evidence" value="ECO:0007669"/>
    <property type="project" value="TreeGrafter"/>
</dbReference>
<dbReference type="GO" id="GO:0005829">
    <property type="term" value="C:cytosol"/>
    <property type="evidence" value="ECO:0007669"/>
    <property type="project" value="TreeGrafter"/>
</dbReference>
<dbReference type="InterPro" id="IPR016024">
    <property type="entry name" value="ARM-type_fold"/>
</dbReference>
<sequence length="189" mass="21352">MAAAKGRGFAYSQQVQELRRPGEVGVKQQFSDVAEKKTEDAEKKISEICDAMSQINVADSTEKLKSFTQLVSPVCKTSEDLEKCVSIIFDFAVKSKWNAHLSAIFCNYLGDIATDGTKFRTVLLRKLQTSYKDRNKKYLELEKFLLDAAFLCEIFHHMQIEGCCLKVLAHPIIDYFGMLVDGASFKETE</sequence>
<dbReference type="GO" id="GO:0006446">
    <property type="term" value="P:regulation of translational initiation"/>
    <property type="evidence" value="ECO:0007669"/>
    <property type="project" value="TreeGrafter"/>
</dbReference>
<evidence type="ECO:0000313" key="2">
    <source>
        <dbReference type="Proteomes" id="UP000054359"/>
    </source>
</evidence>